<proteinExistence type="inferred from homology"/>
<evidence type="ECO:0000313" key="9">
    <source>
        <dbReference type="EMBL" id="NEK19333.1"/>
    </source>
</evidence>
<dbReference type="InterPro" id="IPR005119">
    <property type="entry name" value="LysR_subst-bd"/>
</dbReference>
<evidence type="ECO:0000256" key="6">
    <source>
        <dbReference type="ARBA" id="ARBA00067332"/>
    </source>
</evidence>
<protein>
    <recommendedName>
        <fullName evidence="6">HTH-type transcriptional regulator TtuA</fullName>
    </recommendedName>
    <alternativeName>
        <fullName evidence="7">Tartrate utilization transcriptional regulator</fullName>
    </alternativeName>
</protein>
<dbReference type="InterPro" id="IPR036388">
    <property type="entry name" value="WH-like_DNA-bd_sf"/>
</dbReference>
<evidence type="ECO:0000256" key="4">
    <source>
        <dbReference type="ARBA" id="ARBA00023163"/>
    </source>
</evidence>
<keyword evidence="3" id="KW-0238">DNA-binding</keyword>
<name>A0A7K3VQD6_RHILE</name>
<evidence type="ECO:0000256" key="3">
    <source>
        <dbReference type="ARBA" id="ARBA00023125"/>
    </source>
</evidence>
<dbReference type="Gene3D" id="3.40.190.290">
    <property type="match status" value="1"/>
</dbReference>
<organism evidence="9 10">
    <name type="scientific">Rhizobium leguminosarum</name>
    <dbReference type="NCBI Taxonomy" id="384"/>
    <lineage>
        <taxon>Bacteria</taxon>
        <taxon>Pseudomonadati</taxon>
        <taxon>Pseudomonadota</taxon>
        <taxon>Alphaproteobacteria</taxon>
        <taxon>Hyphomicrobiales</taxon>
        <taxon>Rhizobiaceae</taxon>
        <taxon>Rhizobium/Agrobacterium group</taxon>
        <taxon>Rhizobium</taxon>
    </lineage>
</organism>
<dbReference type="GO" id="GO:0003700">
    <property type="term" value="F:DNA-binding transcription factor activity"/>
    <property type="evidence" value="ECO:0007669"/>
    <property type="project" value="InterPro"/>
</dbReference>
<dbReference type="Gene3D" id="1.10.10.10">
    <property type="entry name" value="Winged helix-like DNA-binding domain superfamily/Winged helix DNA-binding domain"/>
    <property type="match status" value="1"/>
</dbReference>
<dbReference type="Pfam" id="PF03466">
    <property type="entry name" value="LysR_substrate"/>
    <property type="match status" value="1"/>
</dbReference>
<dbReference type="AlphaFoldDB" id="A0A7K3VQD6"/>
<dbReference type="FunFam" id="3.40.190.290:FF:000001">
    <property type="entry name" value="Transcriptional regulator, LysR family"/>
    <property type="match status" value="1"/>
</dbReference>
<sequence>MDNRTGEMEVFVIAAELQSFSAAGRRLKISPSAVSKLVTRIEDRLGTRLLVRSTRIMTLTPEGEVYLSRARRILTDITETEQIVAGGGKMIPRGLLRVNASVGFGERHLLALIPAFLERYPEVQLDISLTDGIIGLIEERTDIAIRSGAMDDSSLKARKLLESRRVIVASPAYLDAKGIPKTPQDLANHNCFSFNFRRSLNEWPFRNPGTSEVYRLPVTGNTAVNSGMIMRRLCLSGSGLGRVGQFHVQPDIDAGKLISLLEEYNPHDMEQIHAVFAGHEHLAARIRAFIDFLAEHLSDEGKSEPLP</sequence>
<dbReference type="InterPro" id="IPR000847">
    <property type="entry name" value="LysR_HTH_N"/>
</dbReference>
<dbReference type="CDD" id="cd08480">
    <property type="entry name" value="PBP2_CrgA_like_10"/>
    <property type="match status" value="1"/>
</dbReference>
<dbReference type="Proteomes" id="UP000471705">
    <property type="component" value="Unassembled WGS sequence"/>
</dbReference>
<evidence type="ECO:0000256" key="2">
    <source>
        <dbReference type="ARBA" id="ARBA00023015"/>
    </source>
</evidence>
<dbReference type="SUPFAM" id="SSF53850">
    <property type="entry name" value="Periplasmic binding protein-like II"/>
    <property type="match status" value="1"/>
</dbReference>
<dbReference type="InterPro" id="IPR058163">
    <property type="entry name" value="LysR-type_TF_proteobact-type"/>
</dbReference>
<evidence type="ECO:0000256" key="5">
    <source>
        <dbReference type="ARBA" id="ARBA00054626"/>
    </source>
</evidence>
<reference evidence="9 10" key="1">
    <citation type="submission" date="2019-12" db="EMBL/GenBank/DDBJ databases">
        <title>Rhizobium genotypes associated with high levels of biological nitrogen fixation by grain legumes in a temperate-maritime cropping system.</title>
        <authorList>
            <person name="Maluk M."/>
            <person name="Francesc Ferrando Molina F."/>
            <person name="Lopez Del Egido L."/>
            <person name="Lafos M."/>
            <person name="Langarica-Fuentes A."/>
            <person name="Gebre Yohannes G."/>
            <person name="Young M.W."/>
            <person name="Martin P."/>
            <person name="Gantlett R."/>
            <person name="Kenicer G."/>
            <person name="Hawes C."/>
            <person name="Begg G.S."/>
            <person name="Quilliam R.S."/>
            <person name="Squire G.R."/>
            <person name="Poole P.S."/>
            <person name="Young P.W."/>
            <person name="Iannetta P.M."/>
            <person name="James E.K."/>
        </authorList>
    </citation>
    <scope>NUCLEOTIDE SEQUENCE [LARGE SCALE GENOMIC DNA]</scope>
    <source>
        <strain evidence="9 10">JHI54</strain>
    </source>
</reference>
<gene>
    <name evidence="9" type="ORF">GR257_31655</name>
</gene>
<dbReference type="GO" id="GO:0043565">
    <property type="term" value="F:sequence-specific DNA binding"/>
    <property type="evidence" value="ECO:0007669"/>
    <property type="project" value="TreeGrafter"/>
</dbReference>
<comment type="similarity">
    <text evidence="1">Belongs to the LysR transcriptional regulatory family.</text>
</comment>
<dbReference type="SUPFAM" id="SSF46785">
    <property type="entry name" value="Winged helix' DNA-binding domain"/>
    <property type="match status" value="1"/>
</dbReference>
<dbReference type="Pfam" id="PF00126">
    <property type="entry name" value="HTH_1"/>
    <property type="match status" value="1"/>
</dbReference>
<keyword evidence="2" id="KW-0805">Transcription regulation</keyword>
<keyword evidence="4" id="KW-0804">Transcription</keyword>
<feature type="domain" description="HTH lysR-type" evidence="8">
    <location>
        <begin position="1"/>
        <end position="60"/>
    </location>
</feature>
<evidence type="ECO:0000256" key="7">
    <source>
        <dbReference type="ARBA" id="ARBA00083243"/>
    </source>
</evidence>
<evidence type="ECO:0000259" key="8">
    <source>
        <dbReference type="PROSITE" id="PS50931"/>
    </source>
</evidence>
<dbReference type="GO" id="GO:0006351">
    <property type="term" value="P:DNA-templated transcription"/>
    <property type="evidence" value="ECO:0007669"/>
    <property type="project" value="TreeGrafter"/>
</dbReference>
<comment type="caution">
    <text evidence="9">The sequence shown here is derived from an EMBL/GenBank/DDBJ whole genome shotgun (WGS) entry which is preliminary data.</text>
</comment>
<dbReference type="PANTHER" id="PTHR30537">
    <property type="entry name" value="HTH-TYPE TRANSCRIPTIONAL REGULATOR"/>
    <property type="match status" value="1"/>
</dbReference>
<dbReference type="InterPro" id="IPR036390">
    <property type="entry name" value="WH_DNA-bd_sf"/>
</dbReference>
<accession>A0A7K3VQD6</accession>
<dbReference type="PANTHER" id="PTHR30537:SF71">
    <property type="entry name" value="TRANSCRIPTIONAL REGULATORY PROTEIN"/>
    <property type="match status" value="1"/>
</dbReference>
<dbReference type="RefSeq" id="WP_164049476.1">
    <property type="nucleotide sequence ID" value="NZ_JBGEWP010000002.1"/>
</dbReference>
<dbReference type="FunFam" id="1.10.10.10:FF:000001">
    <property type="entry name" value="LysR family transcriptional regulator"/>
    <property type="match status" value="1"/>
</dbReference>
<dbReference type="PROSITE" id="PS50931">
    <property type="entry name" value="HTH_LYSR"/>
    <property type="match status" value="1"/>
</dbReference>
<comment type="function">
    <text evidence="5">Transcriptional regulator of the ttuABCDE tartrate utilization operon.</text>
</comment>
<evidence type="ECO:0000256" key="1">
    <source>
        <dbReference type="ARBA" id="ARBA00009437"/>
    </source>
</evidence>
<evidence type="ECO:0000313" key="10">
    <source>
        <dbReference type="Proteomes" id="UP000471705"/>
    </source>
</evidence>
<dbReference type="EMBL" id="WUFV01000028">
    <property type="protein sequence ID" value="NEK19333.1"/>
    <property type="molecule type" value="Genomic_DNA"/>
</dbReference>